<dbReference type="GO" id="GO:0071949">
    <property type="term" value="F:FAD binding"/>
    <property type="evidence" value="ECO:0007669"/>
    <property type="project" value="InterPro"/>
</dbReference>
<dbReference type="EMBL" id="CP060713">
    <property type="protein sequence ID" value="QNN53470.1"/>
    <property type="molecule type" value="Genomic_DNA"/>
</dbReference>
<dbReference type="Gene3D" id="3.50.50.60">
    <property type="entry name" value="FAD/NAD(P)-binding domain"/>
    <property type="match status" value="1"/>
</dbReference>
<dbReference type="PANTHER" id="PTHR42685">
    <property type="entry name" value="GERANYLGERANYL DIPHOSPHATE REDUCTASE"/>
    <property type="match status" value="1"/>
</dbReference>
<dbReference type="Pfam" id="PF01494">
    <property type="entry name" value="FAD_binding_3"/>
    <property type="match status" value="1"/>
</dbReference>
<name>A0A7G9RCZ5_9ACTN</name>
<dbReference type="AlphaFoldDB" id="A0A7G9RCZ5"/>
<dbReference type="InterPro" id="IPR050407">
    <property type="entry name" value="Geranylgeranyl_reductase"/>
</dbReference>
<accession>A0A7G9RCZ5</accession>
<dbReference type="SUPFAM" id="SSF51905">
    <property type="entry name" value="FAD/NAD(P)-binding domain"/>
    <property type="match status" value="1"/>
</dbReference>
<dbReference type="KEGG" id="nmes:H9L09_03205"/>
<dbReference type="InterPro" id="IPR002938">
    <property type="entry name" value="FAD-bd"/>
</dbReference>
<dbReference type="RefSeq" id="WP_187579312.1">
    <property type="nucleotide sequence ID" value="NZ_CP060713.1"/>
</dbReference>
<feature type="domain" description="FAD-binding" evidence="1">
    <location>
        <begin position="2"/>
        <end position="157"/>
    </location>
</feature>
<proteinExistence type="predicted"/>
<keyword evidence="3" id="KW-1185">Reference proteome</keyword>
<evidence type="ECO:0000259" key="1">
    <source>
        <dbReference type="Pfam" id="PF01494"/>
    </source>
</evidence>
<organism evidence="2 3">
    <name type="scientific">Nocardioides mesophilus</name>
    <dbReference type="NCBI Taxonomy" id="433659"/>
    <lineage>
        <taxon>Bacteria</taxon>
        <taxon>Bacillati</taxon>
        <taxon>Actinomycetota</taxon>
        <taxon>Actinomycetes</taxon>
        <taxon>Propionibacteriales</taxon>
        <taxon>Nocardioidaceae</taxon>
        <taxon>Nocardioides</taxon>
    </lineage>
</organism>
<sequence length="340" mass="35863">MTDLLVAGGGPAGLATALYAHHAGLDVTVWEPRPDVIDKACGEGLMPGALAALHDLGVDPAGHPLTGIRYVAGEHRAEASFRGGPGRGVRRTTLHAALRDAVLDAGVEIARRGVSDVRQDADGMVVDGVRTRYLVAADGLHSPIRRSLGLDGRPSPVRRYGLRCHAERAPWTSHVEVHWAAAAEAYVTPVAADRVGIAVLTSGRGSFEEQLAGFPELRDRVAGHELGEVRGAGPLRQRVLRRVAGRVLLVGDASGYVDALTGEGIALGIAQARAAAAAVALDDPERYERQWHTITRRYRLLTTALLGASRWGPARRALVPAATLVPGVFAATVNTLARPA</sequence>
<gene>
    <name evidence="2" type="ORF">H9L09_03205</name>
</gene>
<dbReference type="PANTHER" id="PTHR42685:SF19">
    <property type="entry name" value="POSSIBLE OXIDOREDUCTASE"/>
    <property type="match status" value="1"/>
</dbReference>
<reference evidence="2 3" key="1">
    <citation type="submission" date="2020-08" db="EMBL/GenBank/DDBJ databases">
        <title>Genome sequence of Nocardioides mesophilus KACC 16243T.</title>
        <authorList>
            <person name="Hyun D.-W."/>
            <person name="Bae J.-W."/>
        </authorList>
    </citation>
    <scope>NUCLEOTIDE SEQUENCE [LARGE SCALE GENOMIC DNA]</scope>
    <source>
        <strain evidence="2 3">KACC 16243</strain>
    </source>
</reference>
<protein>
    <submittedName>
        <fullName evidence="2">NAD(P)/FAD-dependent oxidoreductase</fullName>
    </submittedName>
</protein>
<evidence type="ECO:0000313" key="3">
    <source>
        <dbReference type="Proteomes" id="UP000515947"/>
    </source>
</evidence>
<evidence type="ECO:0000313" key="2">
    <source>
        <dbReference type="EMBL" id="QNN53470.1"/>
    </source>
</evidence>
<dbReference type="InterPro" id="IPR036188">
    <property type="entry name" value="FAD/NAD-bd_sf"/>
</dbReference>
<dbReference type="Proteomes" id="UP000515947">
    <property type="component" value="Chromosome"/>
</dbReference>
<dbReference type="PRINTS" id="PR00420">
    <property type="entry name" value="RNGMNOXGNASE"/>
</dbReference>